<dbReference type="Pfam" id="PF12826">
    <property type="entry name" value="HHH_2"/>
    <property type="match status" value="1"/>
</dbReference>
<comment type="caution">
    <text evidence="9">The sequence shown here is derived from an EMBL/GenBank/DDBJ whole genome shotgun (WGS) entry which is preliminary data.</text>
</comment>
<dbReference type="Pfam" id="PF00533">
    <property type="entry name" value="BRCT"/>
    <property type="match status" value="1"/>
</dbReference>
<accession>X1IL59</accession>
<dbReference type="GO" id="GO:0046872">
    <property type="term" value="F:metal ion binding"/>
    <property type="evidence" value="ECO:0007669"/>
    <property type="project" value="UniProtKB-KW"/>
</dbReference>
<organism evidence="9">
    <name type="scientific">marine sediment metagenome</name>
    <dbReference type="NCBI Taxonomy" id="412755"/>
    <lineage>
        <taxon>unclassified sequences</taxon>
        <taxon>metagenomes</taxon>
        <taxon>ecological metagenomes</taxon>
    </lineage>
</organism>
<dbReference type="SUPFAM" id="SSF47781">
    <property type="entry name" value="RuvA domain 2-like"/>
    <property type="match status" value="1"/>
</dbReference>
<evidence type="ECO:0000256" key="6">
    <source>
        <dbReference type="ARBA" id="ARBA00023027"/>
    </source>
</evidence>
<dbReference type="FunFam" id="1.10.150.20:FF:000006">
    <property type="entry name" value="DNA ligase"/>
    <property type="match status" value="1"/>
</dbReference>
<dbReference type="GO" id="GO:0003677">
    <property type="term" value="F:DNA binding"/>
    <property type="evidence" value="ECO:0007669"/>
    <property type="project" value="InterPro"/>
</dbReference>
<dbReference type="AlphaFoldDB" id="X1IL59"/>
<dbReference type="GO" id="GO:0016874">
    <property type="term" value="F:ligase activity"/>
    <property type="evidence" value="ECO:0007669"/>
    <property type="project" value="UniProtKB-KW"/>
</dbReference>
<feature type="non-terminal residue" evidence="9">
    <location>
        <position position="1"/>
    </location>
</feature>
<gene>
    <name evidence="9" type="ORF">S03H2_55794</name>
</gene>
<feature type="domain" description="BRCT" evidence="8">
    <location>
        <begin position="117"/>
        <end position="197"/>
    </location>
</feature>
<keyword evidence="4" id="KW-0227">DNA damage</keyword>
<dbReference type="InterPro" id="IPR010994">
    <property type="entry name" value="RuvA_2-like"/>
</dbReference>
<dbReference type="SMART" id="SM00278">
    <property type="entry name" value="HhH1"/>
    <property type="match status" value="2"/>
</dbReference>
<evidence type="ECO:0000256" key="2">
    <source>
        <dbReference type="ARBA" id="ARBA00022705"/>
    </source>
</evidence>
<name>X1IL59_9ZZZZ</name>
<dbReference type="SMART" id="SM00292">
    <property type="entry name" value="BRCT"/>
    <property type="match status" value="1"/>
</dbReference>
<keyword evidence="1" id="KW-0436">Ligase</keyword>
<dbReference type="GO" id="GO:0006281">
    <property type="term" value="P:DNA repair"/>
    <property type="evidence" value="ECO:0007669"/>
    <property type="project" value="UniProtKB-KW"/>
</dbReference>
<evidence type="ECO:0000256" key="1">
    <source>
        <dbReference type="ARBA" id="ARBA00022598"/>
    </source>
</evidence>
<protein>
    <recommendedName>
        <fullName evidence="8">BRCT domain-containing protein</fullName>
    </recommendedName>
</protein>
<proteinExistence type="predicted"/>
<evidence type="ECO:0000256" key="4">
    <source>
        <dbReference type="ARBA" id="ARBA00022763"/>
    </source>
</evidence>
<evidence type="ECO:0000313" key="9">
    <source>
        <dbReference type="EMBL" id="GAH83156.1"/>
    </source>
</evidence>
<reference evidence="9" key="1">
    <citation type="journal article" date="2014" name="Front. Microbiol.">
        <title>High frequency of phylogenetically diverse reductive dehalogenase-homologous genes in deep subseafloor sedimentary metagenomes.</title>
        <authorList>
            <person name="Kawai M."/>
            <person name="Futagami T."/>
            <person name="Toyoda A."/>
            <person name="Takaki Y."/>
            <person name="Nishi S."/>
            <person name="Hori S."/>
            <person name="Arai W."/>
            <person name="Tsubouchi T."/>
            <person name="Morono Y."/>
            <person name="Uchiyama I."/>
            <person name="Ito T."/>
            <person name="Fujiyama A."/>
            <person name="Inagaki F."/>
            <person name="Takami H."/>
        </authorList>
    </citation>
    <scope>NUCLEOTIDE SEQUENCE</scope>
    <source>
        <strain evidence="9">Expedition CK06-06</strain>
    </source>
</reference>
<dbReference type="Gene3D" id="1.10.150.20">
    <property type="entry name" value="5' to 3' exonuclease, C-terminal subdomain"/>
    <property type="match status" value="2"/>
</dbReference>
<evidence type="ECO:0000256" key="5">
    <source>
        <dbReference type="ARBA" id="ARBA00022833"/>
    </source>
</evidence>
<dbReference type="EMBL" id="BARU01035673">
    <property type="protein sequence ID" value="GAH83156.1"/>
    <property type="molecule type" value="Genomic_DNA"/>
</dbReference>
<keyword evidence="7" id="KW-0234">DNA repair</keyword>
<dbReference type="CDD" id="cd17748">
    <property type="entry name" value="BRCT_DNA_ligase_like"/>
    <property type="match status" value="1"/>
</dbReference>
<keyword evidence="2" id="KW-0235">DNA replication</keyword>
<dbReference type="Gene3D" id="3.40.50.10190">
    <property type="entry name" value="BRCT domain"/>
    <property type="match status" value="1"/>
</dbReference>
<evidence type="ECO:0000256" key="7">
    <source>
        <dbReference type="ARBA" id="ARBA00023204"/>
    </source>
</evidence>
<dbReference type="GO" id="GO:0006260">
    <property type="term" value="P:DNA replication"/>
    <property type="evidence" value="ECO:0007669"/>
    <property type="project" value="UniProtKB-KW"/>
</dbReference>
<keyword evidence="6" id="KW-0520">NAD</keyword>
<sequence>TFKQKKEQLLKLERMAEKSVTNILNAIEKSKETPLARLIFALGIRHTGAEMAEILAKEFHSIDKVANASREELLSIPTVGPKIADSIITFFRQEENRDIIGRLRKAGVRLEEEAVKPEELPLAGTEFVITGRLENFSRQEAEARIKALGGSTGSSVTRKTTYLVVGAEPGSKLAHAQELGIKQLTEEELLGLLRQTT</sequence>
<keyword evidence="5" id="KW-0862">Zinc</keyword>
<dbReference type="SUPFAM" id="SSF52113">
    <property type="entry name" value="BRCT domain"/>
    <property type="match status" value="1"/>
</dbReference>
<evidence type="ECO:0000256" key="3">
    <source>
        <dbReference type="ARBA" id="ARBA00022723"/>
    </source>
</evidence>
<dbReference type="InterPro" id="IPR001357">
    <property type="entry name" value="BRCT_dom"/>
</dbReference>
<dbReference type="PROSITE" id="PS50172">
    <property type="entry name" value="BRCT"/>
    <property type="match status" value="1"/>
</dbReference>
<dbReference type="InterPro" id="IPR036420">
    <property type="entry name" value="BRCT_dom_sf"/>
</dbReference>
<dbReference type="InterPro" id="IPR041663">
    <property type="entry name" value="DisA/LigA_HHH"/>
</dbReference>
<keyword evidence="3" id="KW-0479">Metal-binding</keyword>
<evidence type="ECO:0000259" key="8">
    <source>
        <dbReference type="PROSITE" id="PS50172"/>
    </source>
</evidence>
<dbReference type="InterPro" id="IPR003583">
    <property type="entry name" value="Hlx-hairpin-Hlx_DNA-bd_motif"/>
</dbReference>